<evidence type="ECO:0000256" key="5">
    <source>
        <dbReference type="SAM" id="MobiDB-lite"/>
    </source>
</evidence>
<feature type="compositionally biased region" description="Acidic residues" evidence="5">
    <location>
        <begin position="651"/>
        <end position="667"/>
    </location>
</feature>
<feature type="compositionally biased region" description="Polar residues" evidence="5">
    <location>
        <begin position="304"/>
        <end position="327"/>
    </location>
</feature>
<feature type="domain" description="CXXC-type" evidence="6">
    <location>
        <begin position="477"/>
        <end position="525"/>
    </location>
</feature>
<keyword evidence="2 4" id="KW-0863">Zinc-finger</keyword>
<sequence>MKPFGKGELERRLFQLIPKTPNYSLDNDRNFKTSTYEKLDDSEVDSNGVLKIEVKEEHSGSQNAINTIAKICSVAAPHGFLLVHSPEKVDDKRVQFVRLVQLAEDPIFDVSASYIIHIYKDLLWDLTIHGRKVCPELALPHFPERVSHDTAELFFSSVLDIKICPGVEVPDNICRSISTLGTAVFLDNDNNRVAVEDRFSKTVRHVDCEIVQSEGVCCPACERWTPPATPQQQPLKPKPRAVGAPISLKLAQTTQNGVSANHHHRLQAQYAHENGYLPDKKAGHDLLPKKRKHQEASVKIQVDSSHNGSPVMSQSNGVQVHQDQNGSPPVKVSHMTSGLSLLADSAAARMPLTADRPNMREQLLAKAVEKKQACGRCERCQRLDDCGQCDYCLDKPKFGGPNTKRRKCRLRTCVYYRQSQVRGCRRSNGSTGNRKDSESSYEIKVGDEKRVQIGVIDQKGVAHIEKTPPKSPNEGGSYRRRPTFQCHKCEPCGAPDCGSCRFCLDKPKFGGPGRLKQKCIERRCILEKQNDEHLPRSQPHMININQNIPGKKIRTTENQEYALVYANQEQKTPTTAKLEIKSPGGFMPLFKPVTVSPPVTLIDRAGNTVSTTVGHPLQQPAVLLPRRELMVEQTPPVVSEEVIQSESLTNEGEDLLTDEDEEIQVDA</sequence>
<dbReference type="OrthoDB" id="308383at2759"/>
<dbReference type="Proteomes" id="UP000001307">
    <property type="component" value="Unassembled WGS sequence"/>
</dbReference>
<dbReference type="GO" id="GO:0008270">
    <property type="term" value="F:zinc ion binding"/>
    <property type="evidence" value="ECO:0007669"/>
    <property type="project" value="UniProtKB-KW"/>
</dbReference>
<evidence type="ECO:0000256" key="2">
    <source>
        <dbReference type="ARBA" id="ARBA00022771"/>
    </source>
</evidence>
<evidence type="ECO:0000313" key="7">
    <source>
        <dbReference type="EMBL" id="CBY20259.1"/>
    </source>
</evidence>
<dbReference type="EMBL" id="FN653015">
    <property type="protein sequence ID" value="CBY20259.1"/>
    <property type="molecule type" value="Genomic_DNA"/>
</dbReference>
<protein>
    <recommendedName>
        <fullName evidence="6">CXXC-type domain-containing protein</fullName>
    </recommendedName>
</protein>
<name>E4WR78_OIKDI</name>
<feature type="region of interest" description="Disordered" evidence="5">
    <location>
        <begin position="304"/>
        <end position="334"/>
    </location>
</feature>
<dbReference type="PROSITE" id="PS51058">
    <property type="entry name" value="ZF_CXXC"/>
    <property type="match status" value="2"/>
</dbReference>
<accession>E4WR78</accession>
<keyword evidence="8" id="KW-1185">Reference proteome</keyword>
<reference evidence="7" key="1">
    <citation type="journal article" date="2010" name="Science">
        <title>Plasticity of animal genome architecture unmasked by rapid evolution of a pelagic tunicate.</title>
        <authorList>
            <person name="Denoeud F."/>
            <person name="Henriet S."/>
            <person name="Mungpakdee S."/>
            <person name="Aury J.M."/>
            <person name="Da Silva C."/>
            <person name="Brinkmann H."/>
            <person name="Mikhaleva J."/>
            <person name="Olsen L.C."/>
            <person name="Jubin C."/>
            <person name="Canestro C."/>
            <person name="Bouquet J.M."/>
            <person name="Danks G."/>
            <person name="Poulain J."/>
            <person name="Campsteijn C."/>
            <person name="Adamski M."/>
            <person name="Cross I."/>
            <person name="Yadetie F."/>
            <person name="Muffato M."/>
            <person name="Louis A."/>
            <person name="Butcher S."/>
            <person name="Tsagkogeorga G."/>
            <person name="Konrad A."/>
            <person name="Singh S."/>
            <person name="Jensen M.F."/>
            <person name="Cong E.H."/>
            <person name="Eikeseth-Otteraa H."/>
            <person name="Noel B."/>
            <person name="Anthouard V."/>
            <person name="Porcel B.M."/>
            <person name="Kachouri-Lafond R."/>
            <person name="Nishino A."/>
            <person name="Ugolini M."/>
            <person name="Chourrout P."/>
            <person name="Nishida H."/>
            <person name="Aasland R."/>
            <person name="Huzurbazar S."/>
            <person name="Westhof E."/>
            <person name="Delsuc F."/>
            <person name="Lehrach H."/>
            <person name="Reinhardt R."/>
            <person name="Weissenbach J."/>
            <person name="Roy S.W."/>
            <person name="Artiguenave F."/>
            <person name="Postlethwait J.H."/>
            <person name="Manak J.R."/>
            <person name="Thompson E.M."/>
            <person name="Jaillon O."/>
            <person name="Du Pasquier L."/>
            <person name="Boudinot P."/>
            <person name="Liberles D.A."/>
            <person name="Volff J.N."/>
            <person name="Philippe H."/>
            <person name="Lenhard B."/>
            <person name="Roest Crollius H."/>
            <person name="Wincker P."/>
            <person name="Chourrout D."/>
        </authorList>
    </citation>
    <scope>NUCLEOTIDE SEQUENCE [LARGE SCALE GENOMIC DNA]</scope>
</reference>
<evidence type="ECO:0000259" key="6">
    <source>
        <dbReference type="PROSITE" id="PS51058"/>
    </source>
</evidence>
<keyword evidence="1" id="KW-0479">Metal-binding</keyword>
<dbReference type="InterPro" id="IPR002857">
    <property type="entry name" value="Znf_CXXC"/>
</dbReference>
<evidence type="ECO:0000256" key="4">
    <source>
        <dbReference type="PROSITE-ProRule" id="PRU00509"/>
    </source>
</evidence>
<feature type="region of interest" description="Disordered" evidence="5">
    <location>
        <begin position="644"/>
        <end position="667"/>
    </location>
</feature>
<gene>
    <name evidence="7" type="ORF">GSOID_T00000246001</name>
</gene>
<dbReference type="AlphaFoldDB" id="E4WR78"/>
<proteinExistence type="predicted"/>
<dbReference type="InParanoid" id="E4WR78"/>
<evidence type="ECO:0000256" key="3">
    <source>
        <dbReference type="ARBA" id="ARBA00022833"/>
    </source>
</evidence>
<dbReference type="Pfam" id="PF02008">
    <property type="entry name" value="zf-CXXC"/>
    <property type="match status" value="2"/>
</dbReference>
<evidence type="ECO:0000313" key="8">
    <source>
        <dbReference type="Proteomes" id="UP000001307"/>
    </source>
</evidence>
<organism evidence="7">
    <name type="scientific">Oikopleura dioica</name>
    <name type="common">Tunicate</name>
    <dbReference type="NCBI Taxonomy" id="34765"/>
    <lineage>
        <taxon>Eukaryota</taxon>
        <taxon>Metazoa</taxon>
        <taxon>Chordata</taxon>
        <taxon>Tunicata</taxon>
        <taxon>Appendicularia</taxon>
        <taxon>Copelata</taxon>
        <taxon>Oikopleuridae</taxon>
        <taxon>Oikopleura</taxon>
    </lineage>
</organism>
<dbReference type="GO" id="GO:0003677">
    <property type="term" value="F:DNA binding"/>
    <property type="evidence" value="ECO:0007669"/>
    <property type="project" value="InterPro"/>
</dbReference>
<keyword evidence="3" id="KW-0862">Zinc</keyword>
<feature type="domain" description="CXXC-type" evidence="6">
    <location>
        <begin position="367"/>
        <end position="414"/>
    </location>
</feature>
<evidence type="ECO:0000256" key="1">
    <source>
        <dbReference type="ARBA" id="ARBA00022723"/>
    </source>
</evidence>